<dbReference type="RefSeq" id="WP_150091229.1">
    <property type="nucleotide sequence ID" value="NZ_JBFUOH010000031.1"/>
</dbReference>
<dbReference type="PROSITE" id="PS51257">
    <property type="entry name" value="PROKAR_LIPOPROTEIN"/>
    <property type="match status" value="1"/>
</dbReference>
<dbReference type="Gene3D" id="3.40.250.10">
    <property type="entry name" value="Rhodanese-like domain"/>
    <property type="match status" value="1"/>
</dbReference>
<evidence type="ECO:0000259" key="2">
    <source>
        <dbReference type="PROSITE" id="PS50206"/>
    </source>
</evidence>
<dbReference type="Pfam" id="PF00581">
    <property type="entry name" value="Rhodanese"/>
    <property type="match status" value="1"/>
</dbReference>
<accession>A0A5M8FMZ1</accession>
<dbReference type="PANTHER" id="PTHR43031">
    <property type="entry name" value="FAD-DEPENDENT OXIDOREDUCTASE"/>
    <property type="match status" value="1"/>
</dbReference>
<dbReference type="InterPro" id="IPR036873">
    <property type="entry name" value="Rhodanese-like_dom_sf"/>
</dbReference>
<dbReference type="OrthoDB" id="9814548at2"/>
<dbReference type="InterPro" id="IPR050229">
    <property type="entry name" value="GlpE_sulfurtransferase"/>
</dbReference>
<proteinExistence type="predicted"/>
<sequence length="146" mass="15767">MKLLRRSPFKILILIAFTLLASIGCANSAQDISAPEAFEKAKAGEVLLVDIRTPREWRQTGVATGARTIDMTSATFGQDLLAAMDGNKDAPIALICRTGNRTTHTQRALEKLGFTQVYNVKEGMAGSRAGPGWLRRGLPVEAWAAP</sequence>
<dbReference type="SUPFAM" id="SSF52821">
    <property type="entry name" value="Rhodanese/Cell cycle control phosphatase"/>
    <property type="match status" value="1"/>
</dbReference>
<evidence type="ECO:0000313" key="4">
    <source>
        <dbReference type="Proteomes" id="UP000322981"/>
    </source>
</evidence>
<reference evidence="3 4" key="1">
    <citation type="submission" date="2019-09" db="EMBL/GenBank/DDBJ databases">
        <title>Whole-genome sequence of the purple sulfur bacterium Thiohalocapsa marina DSM 19078.</title>
        <authorList>
            <person name="Kyndt J.A."/>
            <person name="Meyer T.E."/>
        </authorList>
    </citation>
    <scope>NUCLEOTIDE SEQUENCE [LARGE SCALE GENOMIC DNA]</scope>
    <source>
        <strain evidence="3 4">DSM 19078</strain>
    </source>
</reference>
<protein>
    <submittedName>
        <fullName evidence="3">Rhodanese-like domain-containing protein</fullName>
    </submittedName>
</protein>
<dbReference type="CDD" id="cd00158">
    <property type="entry name" value="RHOD"/>
    <property type="match status" value="1"/>
</dbReference>
<name>A0A5M8FMZ1_9GAMM</name>
<dbReference type="PROSITE" id="PS50206">
    <property type="entry name" value="RHODANESE_3"/>
    <property type="match status" value="1"/>
</dbReference>
<organism evidence="3 4">
    <name type="scientific">Thiohalocapsa marina</name>
    <dbReference type="NCBI Taxonomy" id="424902"/>
    <lineage>
        <taxon>Bacteria</taxon>
        <taxon>Pseudomonadati</taxon>
        <taxon>Pseudomonadota</taxon>
        <taxon>Gammaproteobacteria</taxon>
        <taxon>Chromatiales</taxon>
        <taxon>Chromatiaceae</taxon>
        <taxon>Thiohalocapsa</taxon>
    </lineage>
</organism>
<evidence type="ECO:0000313" key="3">
    <source>
        <dbReference type="EMBL" id="KAA6186258.1"/>
    </source>
</evidence>
<gene>
    <name evidence="3" type="ORF">F2Q65_05505</name>
</gene>
<dbReference type="EMBL" id="VWXX01000005">
    <property type="protein sequence ID" value="KAA6186258.1"/>
    <property type="molecule type" value="Genomic_DNA"/>
</dbReference>
<keyword evidence="1" id="KW-0732">Signal</keyword>
<feature type="chain" id="PRO_5024369495" evidence="1">
    <location>
        <begin position="22"/>
        <end position="146"/>
    </location>
</feature>
<comment type="caution">
    <text evidence="3">The sequence shown here is derived from an EMBL/GenBank/DDBJ whole genome shotgun (WGS) entry which is preliminary data.</text>
</comment>
<dbReference type="AlphaFoldDB" id="A0A5M8FMZ1"/>
<feature type="domain" description="Rhodanese" evidence="2">
    <location>
        <begin position="42"/>
        <end position="142"/>
    </location>
</feature>
<dbReference type="InterPro" id="IPR001763">
    <property type="entry name" value="Rhodanese-like_dom"/>
</dbReference>
<dbReference type="PANTHER" id="PTHR43031:SF16">
    <property type="entry name" value="OXIDOREDUCTASE"/>
    <property type="match status" value="1"/>
</dbReference>
<dbReference type="SMART" id="SM00450">
    <property type="entry name" value="RHOD"/>
    <property type="match status" value="1"/>
</dbReference>
<dbReference type="Proteomes" id="UP000322981">
    <property type="component" value="Unassembled WGS sequence"/>
</dbReference>
<evidence type="ECO:0000256" key="1">
    <source>
        <dbReference type="SAM" id="SignalP"/>
    </source>
</evidence>
<keyword evidence="4" id="KW-1185">Reference proteome</keyword>
<feature type="signal peptide" evidence="1">
    <location>
        <begin position="1"/>
        <end position="21"/>
    </location>
</feature>